<dbReference type="AlphaFoldDB" id="A0A2N9INY5"/>
<sequence>MLTKNEVVRFEELHTLMKTKEDLLKSAMDNSKEIAQMAMVANKNSQPTFNNLLNAKFNDNRGRGKNQNRGRVRGGGRFQNYNSGCGGFNQGSSNNGGHTAIDCYLRMNYSYQGRHPSAKLAAMATAAPTYPNQTTWISDTGATDHFTPDLNNIPDNQAYTDSQLVSVGNDNQLPISHTSNAQLQTSSYLFCLRKILCVPSMKSNLLSVQRFCHDNATSFYFDANRFQIKDLLTGKPLYKGSNKDGLYSITSLSLPSWNSCVYNFLSPSKNVVPSQVASHVSYIASLPRLDLFSTDLWHMRLGHPQSRVLHHSCWGSAYATFTQPNITFAVNRVCQFMHKPSSAHFLAAKRILGYVKGTLDKGILFQPGPIALTASTDADWAGDPCDKRSTSSNIVFLGNNPITWLAKKQHTVSRSSIKAEYRSLATGAAELAWIRQVLCDLGLYFTFRSSDMV</sequence>
<accession>A0A2N9INY5</accession>
<protein>
    <recommendedName>
        <fullName evidence="2">Retrovirus-related Pol polyprotein from transposon TNT 1-94-like beta-barrel domain-containing protein</fullName>
    </recommendedName>
</protein>
<dbReference type="EMBL" id="OIVN01006143">
    <property type="protein sequence ID" value="SPD26085.1"/>
    <property type="molecule type" value="Genomic_DNA"/>
</dbReference>
<evidence type="ECO:0000256" key="1">
    <source>
        <dbReference type="SAM" id="MobiDB-lite"/>
    </source>
</evidence>
<dbReference type="PANTHER" id="PTHR11439">
    <property type="entry name" value="GAG-POL-RELATED RETROTRANSPOSON"/>
    <property type="match status" value="1"/>
</dbReference>
<feature type="domain" description="Retrovirus-related Pol polyprotein from transposon TNT 1-94-like beta-barrel" evidence="2">
    <location>
        <begin position="136"/>
        <end position="211"/>
    </location>
</feature>
<gene>
    <name evidence="3" type="ORF">FSB_LOCUS53967</name>
</gene>
<dbReference type="PANTHER" id="PTHR11439:SF455">
    <property type="entry name" value="RLK (RECEPTOR-LIKE PROTEIN KINASE) 8, PUTATIVE-RELATED"/>
    <property type="match status" value="1"/>
</dbReference>
<name>A0A2N9INY5_FAGSY</name>
<reference evidence="3" key="1">
    <citation type="submission" date="2018-02" db="EMBL/GenBank/DDBJ databases">
        <authorList>
            <person name="Cohen D.B."/>
            <person name="Kent A.D."/>
        </authorList>
    </citation>
    <scope>NUCLEOTIDE SEQUENCE</scope>
</reference>
<evidence type="ECO:0000259" key="2">
    <source>
        <dbReference type="Pfam" id="PF22936"/>
    </source>
</evidence>
<dbReference type="Pfam" id="PF22936">
    <property type="entry name" value="Pol_BBD"/>
    <property type="match status" value="1"/>
</dbReference>
<organism evidence="3">
    <name type="scientific">Fagus sylvatica</name>
    <name type="common">Beechnut</name>
    <dbReference type="NCBI Taxonomy" id="28930"/>
    <lineage>
        <taxon>Eukaryota</taxon>
        <taxon>Viridiplantae</taxon>
        <taxon>Streptophyta</taxon>
        <taxon>Embryophyta</taxon>
        <taxon>Tracheophyta</taxon>
        <taxon>Spermatophyta</taxon>
        <taxon>Magnoliopsida</taxon>
        <taxon>eudicotyledons</taxon>
        <taxon>Gunneridae</taxon>
        <taxon>Pentapetalae</taxon>
        <taxon>rosids</taxon>
        <taxon>fabids</taxon>
        <taxon>Fagales</taxon>
        <taxon>Fagaceae</taxon>
        <taxon>Fagus</taxon>
    </lineage>
</organism>
<feature type="compositionally biased region" description="Basic residues" evidence="1">
    <location>
        <begin position="63"/>
        <end position="74"/>
    </location>
</feature>
<proteinExistence type="predicted"/>
<evidence type="ECO:0000313" key="3">
    <source>
        <dbReference type="EMBL" id="SPD26085.1"/>
    </source>
</evidence>
<dbReference type="CDD" id="cd09272">
    <property type="entry name" value="RNase_HI_RT_Ty1"/>
    <property type="match status" value="1"/>
</dbReference>
<feature type="region of interest" description="Disordered" evidence="1">
    <location>
        <begin position="55"/>
        <end position="77"/>
    </location>
</feature>
<dbReference type="InterPro" id="IPR054722">
    <property type="entry name" value="PolX-like_BBD"/>
</dbReference>